<feature type="compositionally biased region" description="Basic and acidic residues" evidence="5">
    <location>
        <begin position="14"/>
        <end position="31"/>
    </location>
</feature>
<feature type="compositionally biased region" description="Basic residues" evidence="5">
    <location>
        <begin position="32"/>
        <end position="44"/>
    </location>
</feature>
<evidence type="ECO:0000256" key="6">
    <source>
        <dbReference type="SAM" id="Phobius"/>
    </source>
</evidence>
<dbReference type="Pfam" id="PF08507">
    <property type="entry name" value="COPI_assoc"/>
    <property type="match status" value="1"/>
</dbReference>
<evidence type="ECO:0000256" key="1">
    <source>
        <dbReference type="ARBA" id="ARBA00004141"/>
    </source>
</evidence>
<evidence type="ECO:0000256" key="2">
    <source>
        <dbReference type="ARBA" id="ARBA00022692"/>
    </source>
</evidence>
<name>A0A7S2MBL5_9STRA</name>
<keyword evidence="3 6" id="KW-1133">Transmembrane helix</keyword>
<gene>
    <name evidence="7" type="ORF">HTAM1171_LOCUS2045</name>
</gene>
<comment type="subcellular location">
    <subcellularLocation>
        <location evidence="1">Membrane</location>
        <topology evidence="1">Multi-pass membrane protein</topology>
    </subcellularLocation>
</comment>
<accession>A0A7S2MBL5</accession>
<organism evidence="7">
    <name type="scientific">Helicotheca tamesis</name>
    <dbReference type="NCBI Taxonomy" id="374047"/>
    <lineage>
        <taxon>Eukaryota</taxon>
        <taxon>Sar</taxon>
        <taxon>Stramenopiles</taxon>
        <taxon>Ochrophyta</taxon>
        <taxon>Bacillariophyta</taxon>
        <taxon>Mediophyceae</taxon>
        <taxon>Lithodesmiophycidae</taxon>
        <taxon>Lithodesmiales</taxon>
        <taxon>Lithodesmiaceae</taxon>
        <taxon>Helicotheca</taxon>
    </lineage>
</organism>
<dbReference type="GO" id="GO:0016020">
    <property type="term" value="C:membrane"/>
    <property type="evidence" value="ECO:0007669"/>
    <property type="project" value="UniProtKB-SubCell"/>
</dbReference>
<dbReference type="PANTHER" id="PTHR38894:SF1">
    <property type="entry name" value="TRANSMEMBRANE PROTEIN"/>
    <property type="match status" value="1"/>
</dbReference>
<evidence type="ECO:0000313" key="7">
    <source>
        <dbReference type="EMBL" id="CAD9474115.1"/>
    </source>
</evidence>
<feature type="transmembrane region" description="Helical" evidence="6">
    <location>
        <begin position="211"/>
        <end position="230"/>
    </location>
</feature>
<dbReference type="InterPro" id="IPR013714">
    <property type="entry name" value="Golgi_TVP15"/>
</dbReference>
<evidence type="ECO:0000256" key="4">
    <source>
        <dbReference type="ARBA" id="ARBA00023136"/>
    </source>
</evidence>
<dbReference type="AlphaFoldDB" id="A0A7S2MBL5"/>
<reference evidence="7" key="1">
    <citation type="submission" date="2021-01" db="EMBL/GenBank/DDBJ databases">
        <authorList>
            <person name="Corre E."/>
            <person name="Pelletier E."/>
            <person name="Niang G."/>
            <person name="Scheremetjew M."/>
            <person name="Finn R."/>
            <person name="Kale V."/>
            <person name="Holt S."/>
            <person name="Cochrane G."/>
            <person name="Meng A."/>
            <person name="Brown T."/>
            <person name="Cohen L."/>
        </authorList>
    </citation>
    <scope>NUCLEOTIDE SEQUENCE</scope>
    <source>
        <strain evidence="7">CCMP826</strain>
    </source>
</reference>
<dbReference type="EMBL" id="HBGV01003355">
    <property type="protein sequence ID" value="CAD9474115.1"/>
    <property type="molecule type" value="Transcribed_RNA"/>
</dbReference>
<evidence type="ECO:0000256" key="3">
    <source>
        <dbReference type="ARBA" id="ARBA00022989"/>
    </source>
</evidence>
<keyword evidence="2 6" id="KW-0812">Transmembrane</keyword>
<dbReference type="PANTHER" id="PTHR38894">
    <property type="entry name" value="TRANSMEMBRANE PROTEIN"/>
    <property type="match status" value="1"/>
</dbReference>
<protein>
    <submittedName>
        <fullName evidence="7">Uncharacterized protein</fullName>
    </submittedName>
</protein>
<evidence type="ECO:0000256" key="5">
    <source>
        <dbReference type="SAM" id="MobiDB-lite"/>
    </source>
</evidence>
<keyword evidence="4 6" id="KW-0472">Membrane</keyword>
<feature type="region of interest" description="Disordered" evidence="5">
    <location>
        <begin position="1"/>
        <end position="52"/>
    </location>
</feature>
<sequence>MESGSGNGDVLDDMSFRKEESNGNKGGERSSKSSKKKKKKKKGKVGSAAPAPVIVNSFHNDDRTEVYGEEIENSAGGVHERTMLIPTGDPNINPNTGVANKSRDYNMCNPPPPSRVDLPVVVFRMRVLNMICCTAAISMETTSLILKIFRPAELVLGSYLGVFACILCCYELHTPKISDIIADNFGFLSQPLGRAFFLLLMSSLAIGQGGLLMLILGIILFANALFSIYLPCKYPQFKDVYEHYAMEDAVAAASQKATTYAWANPGTVSSMFSNSQ</sequence>
<proteinExistence type="predicted"/>